<name>A0A948RVN8_UNCEI</name>
<feature type="domain" description="Helix-turn-helix" evidence="1">
    <location>
        <begin position="6"/>
        <end position="57"/>
    </location>
</feature>
<dbReference type="SUPFAM" id="SSF46955">
    <property type="entry name" value="Putative DNA-binding domain"/>
    <property type="match status" value="1"/>
</dbReference>
<accession>A0A948RVN8</accession>
<gene>
    <name evidence="2" type="ORF">KJ970_13245</name>
</gene>
<comment type="caution">
    <text evidence="2">The sequence shown here is derived from an EMBL/GenBank/DDBJ whole genome shotgun (WGS) entry which is preliminary data.</text>
</comment>
<evidence type="ECO:0000259" key="1">
    <source>
        <dbReference type="Pfam" id="PF12728"/>
    </source>
</evidence>
<evidence type="ECO:0000313" key="3">
    <source>
        <dbReference type="Proteomes" id="UP000777784"/>
    </source>
</evidence>
<dbReference type="InterPro" id="IPR041657">
    <property type="entry name" value="HTH_17"/>
</dbReference>
<dbReference type="InterPro" id="IPR009061">
    <property type="entry name" value="DNA-bd_dom_put_sf"/>
</dbReference>
<dbReference type="AlphaFoldDB" id="A0A948RVN8"/>
<dbReference type="Proteomes" id="UP000777784">
    <property type="component" value="Unassembled WGS sequence"/>
</dbReference>
<reference evidence="2" key="1">
    <citation type="submission" date="2021-05" db="EMBL/GenBank/DDBJ databases">
        <title>Energy efficiency and biological interactions define the core microbiome of deep oligotrophic groundwater.</title>
        <authorList>
            <person name="Mehrshad M."/>
            <person name="Lopez-Fernandez M."/>
            <person name="Bell E."/>
            <person name="Bernier-Latmani R."/>
            <person name="Bertilsson S."/>
            <person name="Dopson M."/>
        </authorList>
    </citation>
    <scope>NUCLEOTIDE SEQUENCE</scope>
    <source>
        <strain evidence="2">Modern_marine.mb.64</strain>
    </source>
</reference>
<evidence type="ECO:0000313" key="2">
    <source>
        <dbReference type="EMBL" id="MBU2691880.1"/>
    </source>
</evidence>
<protein>
    <submittedName>
        <fullName evidence="2">Helix-turn-helix domain-containing protein</fullName>
    </submittedName>
</protein>
<organism evidence="2 3">
    <name type="scientific">Eiseniibacteriota bacterium</name>
    <dbReference type="NCBI Taxonomy" id="2212470"/>
    <lineage>
        <taxon>Bacteria</taxon>
        <taxon>Candidatus Eiseniibacteriota</taxon>
    </lineage>
</organism>
<dbReference type="Pfam" id="PF12728">
    <property type="entry name" value="HTH_17"/>
    <property type="match status" value="1"/>
</dbReference>
<dbReference type="EMBL" id="JAHJDP010000077">
    <property type="protein sequence ID" value="MBU2691880.1"/>
    <property type="molecule type" value="Genomic_DNA"/>
</dbReference>
<sequence length="76" mass="8549">MSAGMYLTPEEVVERFRGRVSMKTLTNWRAEGKGPTWIRVGGRILYPSRSFVEWEKSRGSGNIKEMGIKTGDQIAG</sequence>
<proteinExistence type="predicted"/>